<dbReference type="Pfam" id="PF03895">
    <property type="entry name" value="YadA_anchor"/>
    <property type="match status" value="1"/>
</dbReference>
<dbReference type="GO" id="GO:0009986">
    <property type="term" value="C:cell surface"/>
    <property type="evidence" value="ECO:0007669"/>
    <property type="project" value="UniProtKB-SubCell"/>
</dbReference>
<feature type="compositionally biased region" description="Basic and acidic residues" evidence="11">
    <location>
        <begin position="1019"/>
        <end position="1030"/>
    </location>
</feature>
<keyword evidence="5" id="KW-1134">Transmembrane beta strand</keyword>
<feature type="compositionally biased region" description="Basic and acidic residues" evidence="11">
    <location>
        <begin position="271"/>
        <end position="281"/>
    </location>
</feature>
<dbReference type="InterPro" id="IPR045584">
    <property type="entry name" value="Pilin-like"/>
</dbReference>
<dbReference type="Pfam" id="PF05658">
    <property type="entry name" value="YadA_head"/>
    <property type="match status" value="7"/>
</dbReference>
<evidence type="ECO:0000259" key="13">
    <source>
        <dbReference type="PROSITE" id="PS51272"/>
    </source>
</evidence>
<dbReference type="Pfam" id="PF05662">
    <property type="entry name" value="YadA_stalk"/>
    <property type="match status" value="2"/>
</dbReference>
<dbReference type="InterPro" id="IPR011049">
    <property type="entry name" value="Serralysin-like_metalloprot_C"/>
</dbReference>
<dbReference type="Gene3D" id="3.30.1300.30">
    <property type="entry name" value="GSPII I/J protein-like"/>
    <property type="match status" value="1"/>
</dbReference>
<proteinExistence type="inferred from homology"/>
<dbReference type="InterPro" id="IPR008635">
    <property type="entry name" value="Coiled_stalk_dom"/>
</dbReference>
<dbReference type="InterPro" id="IPR005594">
    <property type="entry name" value="YadA_C"/>
</dbReference>
<evidence type="ECO:0000256" key="3">
    <source>
        <dbReference type="ARBA" id="ARBA00005848"/>
    </source>
</evidence>
<evidence type="ECO:0000313" key="15">
    <source>
        <dbReference type="Proteomes" id="UP000004594"/>
    </source>
</evidence>
<accession>E4L939</accession>
<dbReference type="Pfam" id="PF00395">
    <property type="entry name" value="SLH"/>
    <property type="match status" value="1"/>
</dbReference>
<evidence type="ECO:0000256" key="12">
    <source>
        <dbReference type="SAM" id="Phobius"/>
    </source>
</evidence>
<dbReference type="CDD" id="cd12820">
    <property type="entry name" value="LbR_YadA-like"/>
    <property type="match status" value="2"/>
</dbReference>
<keyword evidence="12" id="KW-1133">Transmembrane helix</keyword>
<comment type="similarity">
    <text evidence="3">Belongs to the autotransporter-2 (AT-2) (TC 1.B.40) family.</text>
</comment>
<evidence type="ECO:0000256" key="6">
    <source>
        <dbReference type="ARBA" id="ARBA00022692"/>
    </source>
</evidence>
<keyword evidence="6 12" id="KW-0812">Transmembrane</keyword>
<keyword evidence="9 12" id="KW-0472">Membrane</keyword>
<dbReference type="Gene3D" id="6.10.250.2040">
    <property type="match status" value="1"/>
</dbReference>
<dbReference type="PANTHER" id="PTHR43308:SF1">
    <property type="entry name" value="OUTER MEMBRANE PROTEIN ALPHA"/>
    <property type="match status" value="1"/>
</dbReference>
<dbReference type="SUPFAM" id="SSF54523">
    <property type="entry name" value="Pili subunits"/>
    <property type="match status" value="1"/>
</dbReference>
<dbReference type="EMBL" id="AENT01000020">
    <property type="protein sequence ID" value="EFR42695.1"/>
    <property type="molecule type" value="Genomic_DNA"/>
</dbReference>
<comment type="caution">
    <text evidence="14">The sequence shown here is derived from an EMBL/GenBank/DDBJ whole genome shotgun (WGS) entry which is preliminary data.</text>
</comment>
<gene>
    <name evidence="14" type="ORF">HMPREF9220_0887</name>
</gene>
<keyword evidence="8" id="KW-0653">Protein transport</keyword>
<evidence type="ECO:0000256" key="10">
    <source>
        <dbReference type="ARBA" id="ARBA00023237"/>
    </source>
</evidence>
<comment type="subcellular location">
    <subcellularLocation>
        <location evidence="2">Cell outer membrane</location>
    </subcellularLocation>
    <subcellularLocation>
        <location evidence="1">Cell surface</location>
    </subcellularLocation>
</comment>
<dbReference type="GO" id="GO:0015031">
    <property type="term" value="P:protein transport"/>
    <property type="evidence" value="ECO:0007669"/>
    <property type="project" value="UniProtKB-KW"/>
</dbReference>
<dbReference type="InterPro" id="IPR001119">
    <property type="entry name" value="SLH_dom"/>
</dbReference>
<dbReference type="Gene3D" id="2.150.10.10">
    <property type="entry name" value="Serralysin-like metalloprotease, C-terminal"/>
    <property type="match status" value="5"/>
</dbReference>
<name>E4L939_9FIRM</name>
<keyword evidence="4" id="KW-0813">Transport</keyword>
<protein>
    <recommendedName>
        <fullName evidence="13">SLH domain-containing protein</fullName>
    </recommendedName>
</protein>
<evidence type="ECO:0000256" key="1">
    <source>
        <dbReference type="ARBA" id="ARBA00004241"/>
    </source>
</evidence>
<evidence type="ECO:0000256" key="7">
    <source>
        <dbReference type="ARBA" id="ARBA00022729"/>
    </source>
</evidence>
<feature type="region of interest" description="Disordered" evidence="11">
    <location>
        <begin position="249"/>
        <end position="283"/>
    </location>
</feature>
<feature type="region of interest" description="Disordered" evidence="11">
    <location>
        <begin position="1019"/>
        <end position="1133"/>
    </location>
</feature>
<dbReference type="Pfam" id="PF13018">
    <property type="entry name" value="ESPR"/>
    <property type="match status" value="1"/>
</dbReference>
<dbReference type="Proteomes" id="UP000004594">
    <property type="component" value="Unassembled WGS sequence"/>
</dbReference>
<dbReference type="InterPro" id="IPR024973">
    <property type="entry name" value="ESPR"/>
</dbReference>
<dbReference type="PANTHER" id="PTHR43308">
    <property type="entry name" value="OUTER MEMBRANE PROTEIN ALPHA-RELATED"/>
    <property type="match status" value="1"/>
</dbReference>
<dbReference type="PROSITE" id="PS51272">
    <property type="entry name" value="SLH"/>
    <property type="match status" value="1"/>
</dbReference>
<keyword evidence="7" id="KW-0732">Signal</keyword>
<dbReference type="InterPro" id="IPR008640">
    <property type="entry name" value="Adhesin_Head_dom"/>
</dbReference>
<evidence type="ECO:0000256" key="9">
    <source>
        <dbReference type="ARBA" id="ARBA00023136"/>
    </source>
</evidence>
<dbReference type="SUPFAM" id="SSF101967">
    <property type="entry name" value="Adhesin YadA, collagen-binding domain"/>
    <property type="match status" value="2"/>
</dbReference>
<evidence type="ECO:0000256" key="8">
    <source>
        <dbReference type="ARBA" id="ARBA00022927"/>
    </source>
</evidence>
<evidence type="ECO:0000256" key="11">
    <source>
        <dbReference type="SAM" id="MobiDB-lite"/>
    </source>
</evidence>
<feature type="compositionally biased region" description="Basic and acidic residues" evidence="11">
    <location>
        <begin position="1047"/>
        <end position="1133"/>
    </location>
</feature>
<organism evidence="14 15">
    <name type="scientific">Dialister micraerophilus UPII 345-E</name>
    <dbReference type="NCBI Taxonomy" id="910314"/>
    <lineage>
        <taxon>Bacteria</taxon>
        <taxon>Bacillati</taxon>
        <taxon>Bacillota</taxon>
        <taxon>Negativicutes</taxon>
        <taxon>Veillonellales</taxon>
        <taxon>Veillonellaceae</taxon>
        <taxon>Dialister</taxon>
    </lineage>
</organism>
<dbReference type="eggNOG" id="COG5295">
    <property type="taxonomic scope" value="Bacteria"/>
</dbReference>
<feature type="domain" description="SLH" evidence="13">
    <location>
        <begin position="1352"/>
        <end position="1415"/>
    </location>
</feature>
<dbReference type="InterPro" id="IPR051465">
    <property type="entry name" value="Cell_Envelope_Struct_Comp"/>
</dbReference>
<evidence type="ECO:0000256" key="2">
    <source>
        <dbReference type="ARBA" id="ARBA00004442"/>
    </source>
</evidence>
<sequence>MIKEIINYKALNILRGGQMNKVFKIIWNKSKCCFSVVSEIAKNHKKAKAVSKKTLVLFVSAFLVGSMGIAHVEATNDVHYISVKGTSQDADTNYNNDGAKKDGGIAIGEKAKSTDSSDIAIGSEASSAGGWGMAIGVNAQNTAQLGMAIGYATKVEAAQGLALGVQAQVTKVRGIGIGTNANVSGEDGISFGSQTKAAGQDAISIGTSASSSAKRGIAVGKESSVAATAARGIAIGDGAYVGPVTDKHKGTAMPKPGDSWTPSMPFQPTDDDTKPGKDKTPQENSLAIGMRASAFGYQNIAIGAAAEAHDTNSTAVGVAAVAKGHYSTALGKQARTYGQETTSVGHWADTRDEFATALGANSIAYKKGATALGSNARAYDENSVAIGANSIAKEAADGKALYTNEEVKAAAGIVSVGNPDYKVGDTEVKANYRRIVNVAGGILDHDAVNVAQLKAVANMVTNGAVHYISVNGESQDADSNYKNDGAKGKGAVAIGEKALASKGGTVSIGRNAQILGNGGNADGEGSVAIGDNTLITTNGLDLASIAIGKHAKVLNGSGKQERGLSFTPDNFDKPGFLGSGNTLPKNADKVPGGIAIGTNSYARTGSIQIGSHTFVGYQMGGVDITQSTNDSESNIVGMTTIGTNTYNKGAFANMYGAYSVITGGFTGEGRFNSVTYGPQNFGANVVGSLNSIRSKGHSGSSGIANSIVGVANTVENANGTLVYGAGNKITNSVTTISAPSGLTTLNTWEDTVTGLQKAIKDSNSGGAVLAIGGGNVADYVRHSQLVGVNNTVTGTENKVSEFNMVDGYKNTVTNGNHVTMIGSENTATDSESTVVMGDKQKVTKVKHGVLLGSQDTETETNVADVVAIGHNAHVEKEGGVALGSGSIASVDKGIIGYDPLTGKASTETTAVWQATKAALSIGDATNKDAIITRQITGVAAGTEDTDAVNVAQLKALATLPMNMYFGGKVENNTYTPGKENWSMPLNEFRMDFGDGLKATQVEKDGKKYTLITLDKESLKGDPAFKGDKGENGQAGKDGTNGKSAYDIWKDQKDDQGNQPNKDKSEKDFLDGLKGAKGDKGDNGADGKDGKSAFDTWKDQKDDQGNQPNKDKTEKDFLDSLKGKDGKDGTGADIDIKGDIGSGVSVTSNTESGKKTYTIGLGPKIKAGEVTIDGTKGKENVAVGDVKINGEKDKGTITGLSNKTWDPNKIESGRAATEDQLKAATQGMADISGEINHVGAHSAALAALHPLDFDPDEKLDIAAGVGNYNGSNAVAIGAYYRPNESTMISVGGSFGSGKNMVNAGVSVKVGQGNNVSRSRIAMAKEIKDMRAELETFRKAFAGISQGEKVDPIKMKLFPDVPENHWAYEYVKELVKQGVIDGYPDGTFKGDRMMTRYEFAAIFYKAMQKGINVNKKILDEFEVELERFRIDVIAKDKNGNPTIERIRVN</sequence>
<keyword evidence="10" id="KW-0998">Cell outer membrane</keyword>
<evidence type="ECO:0000256" key="4">
    <source>
        <dbReference type="ARBA" id="ARBA00022448"/>
    </source>
</evidence>
<dbReference type="GO" id="GO:0009279">
    <property type="term" value="C:cell outer membrane"/>
    <property type="evidence" value="ECO:0007669"/>
    <property type="project" value="UniProtKB-SubCell"/>
</dbReference>
<feature type="transmembrane region" description="Helical" evidence="12">
    <location>
        <begin position="54"/>
        <end position="72"/>
    </location>
</feature>
<evidence type="ECO:0000256" key="5">
    <source>
        <dbReference type="ARBA" id="ARBA00022452"/>
    </source>
</evidence>
<evidence type="ECO:0000313" key="14">
    <source>
        <dbReference type="EMBL" id="EFR42695.1"/>
    </source>
</evidence>
<reference evidence="14 15" key="1">
    <citation type="submission" date="2010-11" db="EMBL/GenBank/DDBJ databases">
        <authorList>
            <person name="Durkin A.S."/>
            <person name="Madupu R."/>
            <person name="Torralba M."/>
            <person name="Gillis M."/>
            <person name="Methe B."/>
            <person name="Sutton G."/>
            <person name="Nelson K.E."/>
        </authorList>
    </citation>
    <scope>NUCLEOTIDE SEQUENCE [LARGE SCALE GENOMIC DNA]</scope>
    <source>
        <strain evidence="14 15">UPII 345-E</strain>
    </source>
</reference>